<evidence type="ECO:0000256" key="8">
    <source>
        <dbReference type="PIRNR" id="PIRNR004532"/>
    </source>
</evidence>
<keyword evidence="7 8" id="KW-0119">Carbohydrate metabolism</keyword>
<comment type="catalytic activity">
    <reaction evidence="1">
        <text>beta-D-fructose 1,6-bisphosphate + H2O = beta-D-fructose 6-phosphate + phosphate</text>
        <dbReference type="Rhea" id="RHEA:11064"/>
        <dbReference type="ChEBI" id="CHEBI:15377"/>
        <dbReference type="ChEBI" id="CHEBI:32966"/>
        <dbReference type="ChEBI" id="CHEBI:43474"/>
        <dbReference type="ChEBI" id="CHEBI:57634"/>
        <dbReference type="EC" id="3.1.3.11"/>
    </reaction>
</comment>
<evidence type="ECO:0000256" key="6">
    <source>
        <dbReference type="ARBA" id="ARBA00023211"/>
    </source>
</evidence>
<evidence type="ECO:0000256" key="1">
    <source>
        <dbReference type="ARBA" id="ARBA00001273"/>
    </source>
</evidence>
<evidence type="ECO:0000256" key="2">
    <source>
        <dbReference type="ARBA" id="ARBA00004742"/>
    </source>
</evidence>
<dbReference type="SUPFAM" id="SSF56655">
    <property type="entry name" value="Carbohydrate phosphatase"/>
    <property type="match status" value="1"/>
</dbReference>
<comment type="similarity">
    <text evidence="3 8">Belongs to the FBPase class 2 family.</text>
</comment>
<keyword evidence="4" id="KW-0479">Metal-binding</keyword>
<dbReference type="Gene3D" id="3.40.190.90">
    <property type="match status" value="1"/>
</dbReference>
<evidence type="ECO:0000313" key="9">
    <source>
        <dbReference type="EMBL" id="MCE7008573.1"/>
    </source>
</evidence>
<proteinExistence type="inferred from homology"/>
<organism evidence="9 10">
    <name type="scientific">Kibdelosporangium philippinense</name>
    <dbReference type="NCBI Taxonomy" id="211113"/>
    <lineage>
        <taxon>Bacteria</taxon>
        <taxon>Bacillati</taxon>
        <taxon>Actinomycetota</taxon>
        <taxon>Actinomycetes</taxon>
        <taxon>Pseudonocardiales</taxon>
        <taxon>Pseudonocardiaceae</taxon>
        <taxon>Kibdelosporangium</taxon>
    </lineage>
</organism>
<dbReference type="PIRSF" id="PIRSF004532">
    <property type="entry name" value="GlpX"/>
    <property type="match status" value="1"/>
</dbReference>
<dbReference type="InterPro" id="IPR004464">
    <property type="entry name" value="FBPase_class-2/SBPase"/>
</dbReference>
<evidence type="ECO:0000313" key="10">
    <source>
        <dbReference type="Proteomes" id="UP001521150"/>
    </source>
</evidence>
<sequence length="350" mass="36987">MTEANAASRQELPDRNLALELVRVTEAAAMSAGRWVGRGDKNGGDGAAVDAMRKLIGTVSMNGVVVIGEGEKDEAPMLFNGEEVGDGSGPACDVAVDPIDGTTLMAKGMPNAIAVLAVAERGAMFDPSAVFYMEKIAVGPEAADVIDLTAPVAENIRRVAKAKHTDVSDVTVCILDRERHQQLVSEVRKAGARIHFISDGDVAGAISAARPNTGVDMLLGIGGTPEGIIAASALKCMGGSIQARLWPRDDAEREKALAAGHDLDRVLSTDDLVSGENVFFCATGITDGDLLRGVHYRSGGCTTQSIVMRSKSGTVRMIDGFHRLTKLREYSTVDFDLKHGEDDETFPPLP</sequence>
<keyword evidence="5 9" id="KW-0378">Hydrolase</keyword>
<protein>
    <recommendedName>
        <fullName evidence="8">Fructose-1,6-bisphosphatase</fullName>
    </recommendedName>
</protein>
<reference evidence="9 10" key="1">
    <citation type="submission" date="2021-12" db="EMBL/GenBank/DDBJ databases">
        <title>Genome sequence of Kibdelosporangium philippinense ATCC 49844.</title>
        <authorList>
            <person name="Fedorov E.A."/>
            <person name="Omeragic M."/>
            <person name="Shalygina K.F."/>
            <person name="Maclea K.S."/>
        </authorList>
    </citation>
    <scope>NUCLEOTIDE SEQUENCE [LARGE SCALE GENOMIC DNA]</scope>
    <source>
        <strain evidence="9 10">ATCC 49844</strain>
    </source>
</reference>
<evidence type="ECO:0000256" key="3">
    <source>
        <dbReference type="ARBA" id="ARBA00008989"/>
    </source>
</evidence>
<name>A0ABS8ZL96_9PSEU</name>
<dbReference type="EMBL" id="JAJVCN010000003">
    <property type="protein sequence ID" value="MCE7008573.1"/>
    <property type="molecule type" value="Genomic_DNA"/>
</dbReference>
<dbReference type="Gene3D" id="3.30.540.10">
    <property type="entry name" value="Fructose-1,6-Bisphosphatase, subunit A, domain 1"/>
    <property type="match status" value="1"/>
</dbReference>
<accession>A0ABS8ZL96</accession>
<comment type="caution">
    <text evidence="9">The sequence shown here is derived from an EMBL/GenBank/DDBJ whole genome shotgun (WGS) entry which is preliminary data.</text>
</comment>
<comment type="pathway">
    <text evidence="2">Carbohydrate biosynthesis; gluconeogenesis.</text>
</comment>
<dbReference type="PANTHER" id="PTHR30447">
    <property type="entry name" value="FRUCTOSE-1,6-BISPHOSPHATASE CLASS 2"/>
    <property type="match status" value="1"/>
</dbReference>
<dbReference type="Proteomes" id="UP001521150">
    <property type="component" value="Unassembled WGS sequence"/>
</dbReference>
<dbReference type="NCBIfam" id="TIGR00330">
    <property type="entry name" value="glpX"/>
    <property type="match status" value="1"/>
</dbReference>
<dbReference type="RefSeq" id="WP_233730060.1">
    <property type="nucleotide sequence ID" value="NZ_JAJVCN010000003.1"/>
</dbReference>
<keyword evidence="6" id="KW-0464">Manganese</keyword>
<keyword evidence="10" id="KW-1185">Reference proteome</keyword>
<dbReference type="GO" id="GO:0042132">
    <property type="term" value="F:fructose 1,6-bisphosphate 1-phosphatase activity"/>
    <property type="evidence" value="ECO:0007669"/>
    <property type="project" value="UniProtKB-EC"/>
</dbReference>
<evidence type="ECO:0000256" key="4">
    <source>
        <dbReference type="ARBA" id="ARBA00022723"/>
    </source>
</evidence>
<dbReference type="Pfam" id="PF03320">
    <property type="entry name" value="FBPase_glpX"/>
    <property type="match status" value="1"/>
</dbReference>
<gene>
    <name evidence="9" type="primary">glpX</name>
    <name evidence="9" type="ORF">LWC34_38035</name>
</gene>
<evidence type="ECO:0000256" key="7">
    <source>
        <dbReference type="ARBA" id="ARBA00023277"/>
    </source>
</evidence>
<dbReference type="PANTHER" id="PTHR30447:SF0">
    <property type="entry name" value="FRUCTOSE-1,6-BISPHOSPHATASE 1 CLASS 2-RELATED"/>
    <property type="match status" value="1"/>
</dbReference>
<evidence type="ECO:0000256" key="5">
    <source>
        <dbReference type="ARBA" id="ARBA00022801"/>
    </source>
</evidence>
<dbReference type="CDD" id="cd01516">
    <property type="entry name" value="FBPase_glpX"/>
    <property type="match status" value="1"/>
</dbReference>